<evidence type="ECO:0000313" key="2">
    <source>
        <dbReference type="Proteomes" id="UP000068382"/>
    </source>
</evidence>
<dbReference type="Proteomes" id="UP000068382">
    <property type="component" value="Unassembled WGS sequence"/>
</dbReference>
<dbReference type="OrthoDB" id="7585428at2"/>
<proteinExistence type="predicted"/>
<keyword evidence="2" id="KW-1185">Reference proteome</keyword>
<protein>
    <recommendedName>
        <fullName evidence="3">Phage protein, HK97 gp10 family</fullName>
    </recommendedName>
</protein>
<evidence type="ECO:0008006" key="3">
    <source>
        <dbReference type="Google" id="ProtNLM"/>
    </source>
</evidence>
<reference evidence="1 2" key="1">
    <citation type="submission" date="2015-12" db="EMBL/GenBank/DDBJ databases">
        <title>Genome sequence of the marine Rhodobacteraceae strain O3.65, Candidatus Tritonibacter horizontis.</title>
        <authorList>
            <person name="Poehlein A."/>
            <person name="Giebel H.A."/>
            <person name="Voget S."/>
            <person name="Brinkhoff T."/>
        </authorList>
    </citation>
    <scope>NUCLEOTIDE SEQUENCE [LARGE SCALE GENOMIC DNA]</scope>
    <source>
        <strain evidence="1 2">O3.65</strain>
    </source>
</reference>
<accession>A0A132BTT3</accession>
<sequence length="159" mass="17292">MSVKMRIEGAGDIERALGELARGTAKGVMRRSMKKSLTPVAQAAEALSPFTVAVTSKLTARQQRDARRDRGRSKVVLYVGPVTRDGDGAPHAHLYEFGTGVRVQSSTGRVTGSMMARPFLRPAWDAGKAVMLATLKREVWAEIEKTVERARRKAARASG</sequence>
<organism evidence="1 2">
    <name type="scientific">Tritonibacter horizontis</name>
    <dbReference type="NCBI Taxonomy" id="1768241"/>
    <lineage>
        <taxon>Bacteria</taxon>
        <taxon>Pseudomonadati</taxon>
        <taxon>Pseudomonadota</taxon>
        <taxon>Alphaproteobacteria</taxon>
        <taxon>Rhodobacterales</taxon>
        <taxon>Paracoccaceae</taxon>
        <taxon>Tritonibacter</taxon>
    </lineage>
</organism>
<dbReference type="RefSeq" id="WP_068246186.1">
    <property type="nucleotide sequence ID" value="NZ_LPUY01000087.1"/>
</dbReference>
<dbReference type="EMBL" id="LPUY01000087">
    <property type="protein sequence ID" value="KUP91798.1"/>
    <property type="molecule type" value="Genomic_DNA"/>
</dbReference>
<dbReference type="AlphaFoldDB" id="A0A132BTT3"/>
<name>A0A132BTT3_9RHOB</name>
<evidence type="ECO:0000313" key="1">
    <source>
        <dbReference type="EMBL" id="KUP91798.1"/>
    </source>
</evidence>
<gene>
    <name evidence="1" type="ORF">TRIHO_33290</name>
</gene>
<comment type="caution">
    <text evidence="1">The sequence shown here is derived from an EMBL/GenBank/DDBJ whole genome shotgun (WGS) entry which is preliminary data.</text>
</comment>